<dbReference type="Gene3D" id="4.10.1000.10">
    <property type="entry name" value="Zinc finger, CCCH-type"/>
    <property type="match status" value="1"/>
</dbReference>
<evidence type="ECO:0000256" key="3">
    <source>
        <dbReference type="ARBA" id="ARBA00022833"/>
    </source>
</evidence>
<dbReference type="Proteomes" id="UP000011668">
    <property type="component" value="Unassembled WGS sequence"/>
</dbReference>
<keyword evidence="8" id="KW-1185">Reference proteome</keyword>
<dbReference type="GO" id="GO:0003729">
    <property type="term" value="F:mRNA binding"/>
    <property type="evidence" value="ECO:0007669"/>
    <property type="project" value="TreeGrafter"/>
</dbReference>
<keyword evidence="1 4" id="KW-0479">Metal-binding</keyword>
<dbReference type="PANTHER" id="PTHR12681">
    <property type="entry name" value="ZINC FINGER-CONTAINING PROTEIN P48ZNF"/>
    <property type="match status" value="1"/>
</dbReference>
<feature type="zinc finger region" description="C3H1-type" evidence="4">
    <location>
        <begin position="124"/>
        <end position="151"/>
    </location>
</feature>
<dbReference type="OrthoDB" id="278280at2759"/>
<evidence type="ECO:0000256" key="1">
    <source>
        <dbReference type="ARBA" id="ARBA00022723"/>
    </source>
</evidence>
<dbReference type="InterPro" id="IPR036855">
    <property type="entry name" value="Znf_CCCH_sf"/>
</dbReference>
<dbReference type="GO" id="GO:0005829">
    <property type="term" value="C:cytosol"/>
    <property type="evidence" value="ECO:0007669"/>
    <property type="project" value="TreeGrafter"/>
</dbReference>
<evidence type="ECO:0000313" key="7">
    <source>
        <dbReference type="EMBL" id="ELU41012.1"/>
    </source>
</evidence>
<dbReference type="EMBL" id="AFRT01001222">
    <property type="protein sequence ID" value="ELU41012.1"/>
    <property type="molecule type" value="Genomic_DNA"/>
</dbReference>
<dbReference type="GO" id="GO:0008270">
    <property type="term" value="F:zinc ion binding"/>
    <property type="evidence" value="ECO:0007669"/>
    <property type="project" value="UniProtKB-KW"/>
</dbReference>
<sequence length="172" mass="19764">MPPKQQQKPSSSKVKDDKTFGLKNVSPPPHMIYSNLMDMVSRKINQQKFRKILLEFKMSSLVQERTNKREKALRAKEKADAEKRKKEEGELFKPVQVAQKVPFGVGMSSLALILNDVLIVIYQDPKTVLCVYFKAGNCDKGNKCKFSHDRDVERKQEKKDIYSDSRDDKANG</sequence>
<protein>
    <submittedName>
        <fullName evidence="7">Zf-CCCH domain-containing protein</fullName>
    </submittedName>
</protein>
<evidence type="ECO:0000256" key="2">
    <source>
        <dbReference type="ARBA" id="ARBA00022771"/>
    </source>
</evidence>
<dbReference type="Pfam" id="PF00642">
    <property type="entry name" value="zf-CCCH"/>
    <property type="match status" value="1"/>
</dbReference>
<keyword evidence="2 4" id="KW-0863">Zinc-finger</keyword>
<comment type="caution">
    <text evidence="7">The sequence shown here is derived from an EMBL/GenBank/DDBJ whole genome shotgun (WGS) entry which is preliminary data.</text>
</comment>
<evidence type="ECO:0000256" key="5">
    <source>
        <dbReference type="SAM" id="MobiDB-lite"/>
    </source>
</evidence>
<feature type="domain" description="C3H1-type" evidence="6">
    <location>
        <begin position="124"/>
        <end position="151"/>
    </location>
</feature>
<dbReference type="SUPFAM" id="SSF90229">
    <property type="entry name" value="CCCH zinc finger"/>
    <property type="match status" value="1"/>
</dbReference>
<organism evidence="7 8">
    <name type="scientific">Thanatephorus cucumeris (strain AG1-IA)</name>
    <name type="common">Rice sheath blight fungus</name>
    <name type="synonym">Rhizoctonia solani</name>
    <dbReference type="NCBI Taxonomy" id="983506"/>
    <lineage>
        <taxon>Eukaryota</taxon>
        <taxon>Fungi</taxon>
        <taxon>Dikarya</taxon>
        <taxon>Basidiomycota</taxon>
        <taxon>Agaricomycotina</taxon>
        <taxon>Agaricomycetes</taxon>
        <taxon>Cantharellales</taxon>
        <taxon>Ceratobasidiaceae</taxon>
        <taxon>Rhizoctonia</taxon>
        <taxon>Rhizoctonia solani AG-1</taxon>
    </lineage>
</organism>
<dbReference type="SMART" id="SM00356">
    <property type="entry name" value="ZnF_C3H1"/>
    <property type="match status" value="1"/>
</dbReference>
<feature type="compositionally biased region" description="Low complexity" evidence="5">
    <location>
        <begin position="1"/>
        <end position="12"/>
    </location>
</feature>
<feature type="region of interest" description="Disordered" evidence="5">
    <location>
        <begin position="149"/>
        <end position="172"/>
    </location>
</feature>
<dbReference type="AlphaFoldDB" id="L8WW13"/>
<proteinExistence type="predicted"/>
<dbReference type="HOGENOM" id="CLU_1556317_0_0_1"/>
<evidence type="ECO:0000313" key="8">
    <source>
        <dbReference type="Proteomes" id="UP000011668"/>
    </source>
</evidence>
<dbReference type="PROSITE" id="PS50103">
    <property type="entry name" value="ZF_C3H1"/>
    <property type="match status" value="1"/>
</dbReference>
<dbReference type="InterPro" id="IPR000571">
    <property type="entry name" value="Znf_CCCH"/>
</dbReference>
<dbReference type="PANTHER" id="PTHR12681:SF0">
    <property type="entry name" value="ZINC FINGER CCCH DOMAIN-CONTAINING PROTEIN 15"/>
    <property type="match status" value="1"/>
</dbReference>
<keyword evidence="3 4" id="KW-0862">Zinc</keyword>
<gene>
    <name evidence="7" type="ORF">AG1IA_04946</name>
</gene>
<name>L8WW13_THACA</name>
<dbReference type="STRING" id="983506.L8WW13"/>
<accession>L8WW13</accession>
<dbReference type="GO" id="GO:0002181">
    <property type="term" value="P:cytoplasmic translation"/>
    <property type="evidence" value="ECO:0007669"/>
    <property type="project" value="TreeGrafter"/>
</dbReference>
<feature type="region of interest" description="Disordered" evidence="5">
    <location>
        <begin position="1"/>
        <end position="26"/>
    </location>
</feature>
<reference evidence="7 8" key="1">
    <citation type="journal article" date="2013" name="Nat. Commun.">
        <title>The evolution and pathogenic mechanisms of the rice sheath blight pathogen.</title>
        <authorList>
            <person name="Zheng A."/>
            <person name="Lin R."/>
            <person name="Xu L."/>
            <person name="Qin P."/>
            <person name="Tang C."/>
            <person name="Ai P."/>
            <person name="Zhang D."/>
            <person name="Liu Y."/>
            <person name="Sun Z."/>
            <person name="Feng H."/>
            <person name="Wang Y."/>
            <person name="Chen Y."/>
            <person name="Liang X."/>
            <person name="Fu R."/>
            <person name="Li Q."/>
            <person name="Zhang J."/>
            <person name="Yu X."/>
            <person name="Xie Z."/>
            <person name="Ding L."/>
            <person name="Guan P."/>
            <person name="Tang J."/>
            <person name="Liang Y."/>
            <person name="Wang S."/>
            <person name="Deng Q."/>
            <person name="Li S."/>
            <person name="Zhu J."/>
            <person name="Wang L."/>
            <person name="Liu H."/>
            <person name="Li P."/>
        </authorList>
    </citation>
    <scope>NUCLEOTIDE SEQUENCE [LARGE SCALE GENOMIC DNA]</scope>
    <source>
        <strain evidence="8">AG-1 IA</strain>
    </source>
</reference>
<evidence type="ECO:0000256" key="4">
    <source>
        <dbReference type="PROSITE-ProRule" id="PRU00723"/>
    </source>
</evidence>
<evidence type="ECO:0000259" key="6">
    <source>
        <dbReference type="PROSITE" id="PS50103"/>
    </source>
</evidence>